<dbReference type="InterPro" id="IPR038538">
    <property type="entry name" value="MTERF_sf"/>
</dbReference>
<dbReference type="AlphaFoldDB" id="A0A9W7E5M4"/>
<sequence length="436" mass="49044">MRRPLLLLLSILLQLTTPLTMPTPRKGVPTPQNLNPTAYLTSLGLPSSTLSSLPPPSELSQTLQYLHALYGDNLDEAVVRNPGLLLTKGLGEGRGTVLGSWLSEQGFSTKSIKKIYNKNPSILSLKNIPQCSYILTYLLKITQSPTTLKSTVTRHPWILGLKLSNINRTHEYLTSTLGLSSETLKTIITRFLPIYGLSLSNVKESVERIRLVGLREELTEEEVRRVLGRHVGLVLLGGENFEEKVNFFETRIGDGAAKKIILNCPSIYSLSLTSTLLPRLQFLQTLWPTSTPKRILEYPPILSLSLSNNLIPTLQFFKNNGYCEIDVRGRYLAASLYKRIVPRYRFWKEIEGEVRDLPDVFNITCTGGEKSKKKKIKGNPPLNVLTTVSDLKFCEWVGVDLKRLAEWKNGEGGRRCDNDIFMMKLELMVETGKKIT</sequence>
<feature type="signal peptide" evidence="3">
    <location>
        <begin position="1"/>
        <end position="18"/>
    </location>
</feature>
<protein>
    <submittedName>
        <fullName evidence="4">Uncharacterized protein</fullName>
    </submittedName>
</protein>
<dbReference type="InterPro" id="IPR003690">
    <property type="entry name" value="MTERF"/>
</dbReference>
<dbReference type="Gene3D" id="1.25.70.10">
    <property type="entry name" value="Transcription termination factor 3, mitochondrial"/>
    <property type="match status" value="1"/>
</dbReference>
<keyword evidence="3" id="KW-0732">Signal</keyword>
<comment type="similarity">
    <text evidence="1">Belongs to the mTERF family.</text>
</comment>
<reference evidence="5" key="1">
    <citation type="journal article" date="2023" name="Commun. Biol.">
        <title>Genome analysis of Parmales, the sister group of diatoms, reveals the evolutionary specialization of diatoms from phago-mixotrophs to photoautotrophs.</title>
        <authorList>
            <person name="Ban H."/>
            <person name="Sato S."/>
            <person name="Yoshikawa S."/>
            <person name="Yamada K."/>
            <person name="Nakamura Y."/>
            <person name="Ichinomiya M."/>
            <person name="Sato N."/>
            <person name="Blanc-Mathieu R."/>
            <person name="Endo H."/>
            <person name="Kuwata A."/>
            <person name="Ogata H."/>
        </authorList>
    </citation>
    <scope>NUCLEOTIDE SEQUENCE [LARGE SCALE GENOMIC DNA]</scope>
    <source>
        <strain evidence="5">NIES 3700</strain>
    </source>
</reference>
<organism evidence="4 5">
    <name type="scientific">Triparma laevis f. longispina</name>
    <dbReference type="NCBI Taxonomy" id="1714387"/>
    <lineage>
        <taxon>Eukaryota</taxon>
        <taxon>Sar</taxon>
        <taxon>Stramenopiles</taxon>
        <taxon>Ochrophyta</taxon>
        <taxon>Bolidophyceae</taxon>
        <taxon>Parmales</taxon>
        <taxon>Triparmaceae</taxon>
        <taxon>Triparma</taxon>
    </lineage>
</organism>
<dbReference type="SMART" id="SM00733">
    <property type="entry name" value="Mterf"/>
    <property type="match status" value="5"/>
</dbReference>
<feature type="chain" id="PRO_5040935323" evidence="3">
    <location>
        <begin position="19"/>
        <end position="436"/>
    </location>
</feature>
<dbReference type="EMBL" id="BRXW01000527">
    <property type="protein sequence ID" value="GMH63358.1"/>
    <property type="molecule type" value="Genomic_DNA"/>
</dbReference>
<evidence type="ECO:0000313" key="4">
    <source>
        <dbReference type="EMBL" id="GMH63358.1"/>
    </source>
</evidence>
<dbReference type="PANTHER" id="PTHR13068">
    <property type="entry name" value="CGI-12 PROTEIN-RELATED"/>
    <property type="match status" value="1"/>
</dbReference>
<dbReference type="GO" id="GO:0003676">
    <property type="term" value="F:nucleic acid binding"/>
    <property type="evidence" value="ECO:0007669"/>
    <property type="project" value="InterPro"/>
</dbReference>
<name>A0A9W7E5M4_9STRA</name>
<evidence type="ECO:0000313" key="5">
    <source>
        <dbReference type="Proteomes" id="UP001165122"/>
    </source>
</evidence>
<evidence type="ECO:0000256" key="2">
    <source>
        <dbReference type="ARBA" id="ARBA00022946"/>
    </source>
</evidence>
<comment type="caution">
    <text evidence="4">The sequence shown here is derived from an EMBL/GenBank/DDBJ whole genome shotgun (WGS) entry which is preliminary data.</text>
</comment>
<evidence type="ECO:0000256" key="1">
    <source>
        <dbReference type="ARBA" id="ARBA00007692"/>
    </source>
</evidence>
<accession>A0A9W7E5M4</accession>
<keyword evidence="5" id="KW-1185">Reference proteome</keyword>
<gene>
    <name evidence="4" type="ORF">TrLO_g6140</name>
</gene>
<dbReference type="Proteomes" id="UP001165122">
    <property type="component" value="Unassembled WGS sequence"/>
</dbReference>
<dbReference type="Pfam" id="PF02536">
    <property type="entry name" value="mTERF"/>
    <property type="match status" value="1"/>
</dbReference>
<proteinExistence type="inferred from homology"/>
<evidence type="ECO:0000256" key="3">
    <source>
        <dbReference type="SAM" id="SignalP"/>
    </source>
</evidence>
<keyword evidence="2" id="KW-0809">Transit peptide</keyword>
<dbReference type="OrthoDB" id="637682at2759"/>